<protein>
    <submittedName>
        <fullName evidence="1">Uncharacterized protein</fullName>
    </submittedName>
</protein>
<organism evidence="1 2">
    <name type="scientific">Streptomyces bauhiniae</name>
    <dbReference type="NCBI Taxonomy" id="2340725"/>
    <lineage>
        <taxon>Bacteria</taxon>
        <taxon>Bacillati</taxon>
        <taxon>Actinomycetota</taxon>
        <taxon>Actinomycetes</taxon>
        <taxon>Kitasatosporales</taxon>
        <taxon>Streptomycetaceae</taxon>
        <taxon>Streptomyces</taxon>
    </lineage>
</organism>
<dbReference type="Proteomes" id="UP000470520">
    <property type="component" value="Unassembled WGS sequence"/>
</dbReference>
<evidence type="ECO:0000313" key="2">
    <source>
        <dbReference type="Proteomes" id="UP000470520"/>
    </source>
</evidence>
<accession>A0A7K3QRB5</accession>
<name>A0A7K3QRB5_9ACTN</name>
<gene>
    <name evidence="1" type="ORF">G3I21_11745</name>
</gene>
<dbReference type="RefSeq" id="WP_164188184.1">
    <property type="nucleotide sequence ID" value="NZ_JAAGMR010000145.1"/>
</dbReference>
<dbReference type="AlphaFoldDB" id="A0A7K3QRB5"/>
<reference evidence="1 2" key="1">
    <citation type="submission" date="2020-01" db="EMBL/GenBank/DDBJ databases">
        <title>Insect and environment-associated Actinomycetes.</title>
        <authorList>
            <person name="Currrie C."/>
            <person name="Chevrette M."/>
            <person name="Carlson C."/>
            <person name="Stubbendieck R."/>
            <person name="Wendt-Pienkowski E."/>
        </authorList>
    </citation>
    <scope>NUCLEOTIDE SEQUENCE [LARGE SCALE GENOMIC DNA]</scope>
    <source>
        <strain evidence="1 2">SID7754</strain>
    </source>
</reference>
<dbReference type="EMBL" id="JAAGMR010000145">
    <property type="protein sequence ID" value="NEB92383.1"/>
    <property type="molecule type" value="Genomic_DNA"/>
</dbReference>
<evidence type="ECO:0000313" key="1">
    <source>
        <dbReference type="EMBL" id="NEB92383.1"/>
    </source>
</evidence>
<sequence>MTREERLAILGPVTVAAIHARVAEAPEPSDDVVDALRRIMTNPGGQIPAAPSAPAPRAA</sequence>
<comment type="caution">
    <text evidence="1">The sequence shown here is derived from an EMBL/GenBank/DDBJ whole genome shotgun (WGS) entry which is preliminary data.</text>
</comment>
<proteinExistence type="predicted"/>